<dbReference type="EMBL" id="SZQA01000008">
    <property type="protein sequence ID" value="TKK89029.1"/>
    <property type="molecule type" value="Genomic_DNA"/>
</dbReference>
<dbReference type="GO" id="GO:0005737">
    <property type="term" value="C:cytoplasm"/>
    <property type="evidence" value="ECO:0007669"/>
    <property type="project" value="TreeGrafter"/>
</dbReference>
<keyword evidence="1" id="KW-0560">Oxidoreductase</keyword>
<evidence type="ECO:0000313" key="4">
    <source>
        <dbReference type="Proteomes" id="UP000308705"/>
    </source>
</evidence>
<evidence type="ECO:0000313" key="3">
    <source>
        <dbReference type="EMBL" id="TKK89029.1"/>
    </source>
</evidence>
<organism evidence="3 4">
    <name type="scientific">Herbidospora galbida</name>
    <dbReference type="NCBI Taxonomy" id="2575442"/>
    <lineage>
        <taxon>Bacteria</taxon>
        <taxon>Bacillati</taxon>
        <taxon>Actinomycetota</taxon>
        <taxon>Actinomycetes</taxon>
        <taxon>Streptosporangiales</taxon>
        <taxon>Streptosporangiaceae</taxon>
        <taxon>Herbidospora</taxon>
    </lineage>
</organism>
<dbReference type="InterPro" id="IPR006076">
    <property type="entry name" value="FAD-dep_OxRdtase"/>
</dbReference>
<feature type="domain" description="FAD dependent oxidoreductase" evidence="2">
    <location>
        <begin position="52"/>
        <end position="393"/>
    </location>
</feature>
<accession>A0A4U3MJY5</accession>
<dbReference type="PANTHER" id="PTHR13847:SF287">
    <property type="entry name" value="FAD-DEPENDENT OXIDOREDUCTASE DOMAIN-CONTAINING PROTEIN 1"/>
    <property type="match status" value="1"/>
</dbReference>
<dbReference type="SUPFAM" id="SSF51905">
    <property type="entry name" value="FAD/NAD(P)-binding domain"/>
    <property type="match status" value="1"/>
</dbReference>
<dbReference type="Pfam" id="PF01266">
    <property type="entry name" value="DAO"/>
    <property type="match status" value="1"/>
</dbReference>
<reference evidence="3 4" key="1">
    <citation type="submission" date="2019-04" db="EMBL/GenBank/DDBJ databases">
        <title>Herbidospora sp. NEAU-GS14.nov., a novel actinomycete isolated from soil.</title>
        <authorList>
            <person name="Han L."/>
        </authorList>
    </citation>
    <scope>NUCLEOTIDE SEQUENCE [LARGE SCALE GENOMIC DNA]</scope>
    <source>
        <strain evidence="3 4">NEAU-GS14</strain>
    </source>
</reference>
<gene>
    <name evidence="3" type="ORF">FDA94_10960</name>
</gene>
<evidence type="ECO:0000259" key="2">
    <source>
        <dbReference type="Pfam" id="PF01266"/>
    </source>
</evidence>
<name>A0A4U3MJY5_9ACTN</name>
<evidence type="ECO:0000256" key="1">
    <source>
        <dbReference type="ARBA" id="ARBA00023002"/>
    </source>
</evidence>
<dbReference type="Gene3D" id="3.50.50.60">
    <property type="entry name" value="FAD/NAD(P)-binding domain"/>
    <property type="match status" value="1"/>
</dbReference>
<dbReference type="OrthoDB" id="9805852at2"/>
<dbReference type="Gene3D" id="3.30.9.10">
    <property type="entry name" value="D-Amino Acid Oxidase, subunit A, domain 2"/>
    <property type="match status" value="1"/>
</dbReference>
<comment type="caution">
    <text evidence="3">The sequence shown here is derived from an EMBL/GenBank/DDBJ whole genome shotgun (WGS) entry which is preliminary data.</text>
</comment>
<keyword evidence="4" id="KW-1185">Reference proteome</keyword>
<protein>
    <submittedName>
        <fullName evidence="3">FAD-binding oxidoreductase</fullName>
    </submittedName>
</protein>
<dbReference type="InterPro" id="IPR036188">
    <property type="entry name" value="FAD/NAD-bd_sf"/>
</dbReference>
<sequence length="411" mass="42749">MALSTGRYAFRAMSPRPIIAIFMARRLPAGNERATWGQCGKCSLTAMSSHAVVIIGGGLEGLSIAAALTARGQRDVLVLERRTTGSGGTAKSSGLVRCHYDCPTLTAMAWEGTRFFESHPGLGFRQTGHVVGVGEESAATLRANVARRQDLGIDVAMVTHDDVAALWPGLETKDFAAFAFEPRGGHGDPIATCRHFAVAAQRGGARILEHTRVAALLGDSSSISGVRLADGRVVGARAVIVAAGAWTADLVAPLGVHLPIGAMREPIVIAAPGAPVGPVPAFTDLVGMQYVRHENSGRLLIGSHTGAELTTADGYLNKATDVELERAAARFTTRFPAFPDVVFPQSYAACYDITPDLAPLVGPAGPEGLYVAAGFSGHGFAISPAVGRICAEMVLGLEAPPAGLAPDRFPA</sequence>
<dbReference type="Proteomes" id="UP000308705">
    <property type="component" value="Unassembled WGS sequence"/>
</dbReference>
<proteinExistence type="predicted"/>
<dbReference type="GO" id="GO:0016491">
    <property type="term" value="F:oxidoreductase activity"/>
    <property type="evidence" value="ECO:0007669"/>
    <property type="project" value="UniProtKB-KW"/>
</dbReference>
<dbReference type="PANTHER" id="PTHR13847">
    <property type="entry name" value="SARCOSINE DEHYDROGENASE-RELATED"/>
    <property type="match status" value="1"/>
</dbReference>
<dbReference type="AlphaFoldDB" id="A0A4U3MJY5"/>